<dbReference type="EMBL" id="WVRA01000006">
    <property type="protein sequence ID" value="NOE19613.1"/>
    <property type="molecule type" value="Genomic_DNA"/>
</dbReference>
<sequence length="801" mass="89875">MKDIYEPGSLTQAIDFHLAHSVGKTPDTASTTDWRLALSRAVRDKLIAPWFEATNRTYAKDRKRVYYLSMEFLLGRILEDAVNNLELADDAREALAKHGVSFSDVVNDEPDAALGNGGLGRLAACFLDSMSCLGIPAYGYGIRYAHGLFRQSFDQGKQVEMAEDWLRHQHNWEFERSECLYDIGFGGEVIETGAQAKWSPSDIVMAQAYDTPVAGWQARWTNTLRLWSAKPKKIFDLDPFNRGEYMQAAAPEVLAETISRVLYPDDSTETGKALRLKQEFFFTSASLQDLLRRFLTHNGDLRALPTKVAIQMNDTHPAIAGPELIRLLSDVHGLSFDDAFDNAQNTLHYTNHTLLPEALEAWDVGLMGNILPRHMQLIERIDDRLSRDVAKSNTSAAPRIVENDVVNMGTLAFTCSRRVNGVSALHTDLMKQTVFSDLHKVYPERILNQTNGVTPRRWLHGCNPGLRDLLNETIGTEWVSDLEQLENIAPLADDPAFRKRFMAIKQDNKRRLADWVAENMNLQISPDAMFDIQIKRIHEYKRQLMNAFETAALANAIRREPDADWTPRVKFFGGKAAPAYIDAKNIIRLINDIAQSINSDPVIGDRLKVVYPPNYNVSLAEMLIPAADLSEQISTAGKEASGTGNMKFALNGAVTIGTLDGANVEIRDHVGPDNIYIFGMTADEVQAARSGYVTQAYIEQSPILSEVIEQVRTGFYSPGEPTRHWPVLEKLLRDDYFMVAADFDAYWDAQRRVDHGFAEKDAWSRMAVLNTALSGWFSSDRTIQGYAKDIWGIDSLAGETE</sequence>
<dbReference type="AlphaFoldDB" id="A0AA90YUS3"/>
<gene>
    <name evidence="12" type="primary">glgP</name>
    <name evidence="12" type="ORF">GS634_15925</name>
</gene>
<dbReference type="PROSITE" id="PS00102">
    <property type="entry name" value="PHOSPHORYLASE"/>
    <property type="match status" value="1"/>
</dbReference>
<dbReference type="FunFam" id="3.40.50.2000:FF:000005">
    <property type="entry name" value="Alpha-1,4 glucan phosphorylase"/>
    <property type="match status" value="1"/>
</dbReference>
<comment type="catalytic activity">
    <reaction evidence="1 11">
        <text>[(1-&gt;4)-alpha-D-glucosyl](n) + phosphate = [(1-&gt;4)-alpha-D-glucosyl](n-1) + alpha-D-glucose 1-phosphate</text>
        <dbReference type="Rhea" id="RHEA:41732"/>
        <dbReference type="Rhea" id="RHEA-COMP:9584"/>
        <dbReference type="Rhea" id="RHEA-COMP:9586"/>
        <dbReference type="ChEBI" id="CHEBI:15444"/>
        <dbReference type="ChEBI" id="CHEBI:43474"/>
        <dbReference type="ChEBI" id="CHEBI:58601"/>
        <dbReference type="EC" id="2.4.1.1"/>
    </reaction>
</comment>
<evidence type="ECO:0000256" key="8">
    <source>
        <dbReference type="ARBA" id="ARBA00023277"/>
    </source>
</evidence>
<keyword evidence="8 11" id="KW-0119">Carbohydrate metabolism</keyword>
<evidence type="ECO:0000313" key="13">
    <source>
        <dbReference type="Proteomes" id="UP000597886"/>
    </source>
</evidence>
<dbReference type="Gene3D" id="3.40.50.2000">
    <property type="entry name" value="Glycogen Phosphorylase B"/>
    <property type="match status" value="2"/>
</dbReference>
<evidence type="ECO:0000313" key="12">
    <source>
        <dbReference type="EMBL" id="NOE19613.1"/>
    </source>
</evidence>
<keyword evidence="7 10" id="KW-0663">Pyridoxal phosphate</keyword>
<proteinExistence type="inferred from homology"/>
<evidence type="ECO:0000256" key="9">
    <source>
        <dbReference type="ARBA" id="ARBA00025174"/>
    </source>
</evidence>
<dbReference type="InterPro" id="IPR035090">
    <property type="entry name" value="Pyridoxal_P_attach_site"/>
</dbReference>
<protein>
    <recommendedName>
        <fullName evidence="11">Alpha-1,4 glucan phosphorylase</fullName>
        <ecNumber evidence="11">2.4.1.1</ecNumber>
    </recommendedName>
</protein>
<dbReference type="Pfam" id="PF00343">
    <property type="entry name" value="Phosphorylase"/>
    <property type="match status" value="1"/>
</dbReference>
<dbReference type="RefSeq" id="WP_171331190.1">
    <property type="nucleotide sequence ID" value="NZ_WVRA01000006.1"/>
</dbReference>
<reference evidence="12" key="1">
    <citation type="submission" date="2019-12" db="EMBL/GenBank/DDBJ databases">
        <title>Ruegeria JWLKs population differentiation of coral mucus and skeleton niches.</title>
        <authorList>
            <person name="Luo D."/>
        </authorList>
    </citation>
    <scope>NUCLEOTIDE SEQUENCE</scope>
    <source>
        <strain evidence="12">HKCCD6181</strain>
    </source>
</reference>
<dbReference type="NCBIfam" id="TIGR02093">
    <property type="entry name" value="P_ylase"/>
    <property type="match status" value="1"/>
</dbReference>
<evidence type="ECO:0000256" key="7">
    <source>
        <dbReference type="ARBA" id="ARBA00022898"/>
    </source>
</evidence>
<dbReference type="GO" id="GO:0008184">
    <property type="term" value="F:glycogen phosphorylase activity"/>
    <property type="evidence" value="ECO:0007669"/>
    <property type="project" value="InterPro"/>
</dbReference>
<dbReference type="EC" id="2.4.1.1" evidence="11"/>
<comment type="similarity">
    <text evidence="3 11">Belongs to the glycogen phosphorylase family.</text>
</comment>
<dbReference type="InterPro" id="IPR000811">
    <property type="entry name" value="Glyco_trans_35"/>
</dbReference>
<dbReference type="PIRSF" id="PIRSF000460">
    <property type="entry name" value="Pprylas_GlgP"/>
    <property type="match status" value="1"/>
</dbReference>
<comment type="function">
    <text evidence="11">Allosteric enzyme that catalyzes the rate-limiting step in glycogen catabolism, the phosphorolytic cleavage of glycogen to produce glucose-1-phosphate, and plays a central role in maintaining cellular and organismal glucose homeostasis.</text>
</comment>
<evidence type="ECO:0000256" key="11">
    <source>
        <dbReference type="RuleBase" id="RU000587"/>
    </source>
</evidence>
<dbReference type="PANTHER" id="PTHR11468:SF3">
    <property type="entry name" value="GLYCOGEN PHOSPHORYLASE, LIVER FORM"/>
    <property type="match status" value="1"/>
</dbReference>
<dbReference type="InterPro" id="IPR011833">
    <property type="entry name" value="Glycg_phsphrylas"/>
</dbReference>
<keyword evidence="6 11" id="KW-0808">Transferase</keyword>
<organism evidence="12 13">
    <name type="scientific">Ruegeria atlantica</name>
    <dbReference type="NCBI Taxonomy" id="81569"/>
    <lineage>
        <taxon>Bacteria</taxon>
        <taxon>Pseudomonadati</taxon>
        <taxon>Pseudomonadota</taxon>
        <taxon>Alphaproteobacteria</taxon>
        <taxon>Rhodobacterales</taxon>
        <taxon>Roseobacteraceae</taxon>
        <taxon>Ruegeria</taxon>
    </lineage>
</organism>
<evidence type="ECO:0000256" key="2">
    <source>
        <dbReference type="ARBA" id="ARBA00001933"/>
    </source>
</evidence>
<evidence type="ECO:0000256" key="1">
    <source>
        <dbReference type="ARBA" id="ARBA00001275"/>
    </source>
</evidence>
<keyword evidence="4" id="KW-0321">Glycogen metabolism</keyword>
<comment type="cofactor">
    <cofactor evidence="2 11">
        <name>pyridoxal 5'-phosphate</name>
        <dbReference type="ChEBI" id="CHEBI:597326"/>
    </cofactor>
</comment>
<evidence type="ECO:0000256" key="3">
    <source>
        <dbReference type="ARBA" id="ARBA00006047"/>
    </source>
</evidence>
<dbReference type="FunFam" id="3.40.50.2000:FF:000807">
    <property type="entry name" value="Alpha-glucan phosphorylase 2, cytosolic"/>
    <property type="match status" value="1"/>
</dbReference>
<accession>A0AA90YUS3</accession>
<dbReference type="Proteomes" id="UP000597886">
    <property type="component" value="Unassembled WGS sequence"/>
</dbReference>
<evidence type="ECO:0000256" key="10">
    <source>
        <dbReference type="PIRSR" id="PIRSR000460-1"/>
    </source>
</evidence>
<evidence type="ECO:0000256" key="4">
    <source>
        <dbReference type="ARBA" id="ARBA00022600"/>
    </source>
</evidence>
<dbReference type="PANTHER" id="PTHR11468">
    <property type="entry name" value="GLYCOGEN PHOSPHORYLASE"/>
    <property type="match status" value="1"/>
</dbReference>
<comment type="function">
    <text evidence="9">Phosphorylase is an important allosteric enzyme in carbohydrate metabolism. Enzymes from different sources differ in their regulatory mechanisms and in their natural substrates. However, all known phosphorylases share catalytic and structural properties.</text>
</comment>
<evidence type="ECO:0000256" key="5">
    <source>
        <dbReference type="ARBA" id="ARBA00022676"/>
    </source>
</evidence>
<comment type="caution">
    <text evidence="12">The sequence shown here is derived from an EMBL/GenBank/DDBJ whole genome shotgun (WGS) entry which is preliminary data.</text>
</comment>
<evidence type="ECO:0000256" key="6">
    <source>
        <dbReference type="ARBA" id="ARBA00022679"/>
    </source>
</evidence>
<dbReference type="GO" id="GO:0005737">
    <property type="term" value="C:cytoplasm"/>
    <property type="evidence" value="ECO:0007669"/>
    <property type="project" value="TreeGrafter"/>
</dbReference>
<feature type="modified residue" description="N6-(pyridoxal phosphate)lysine" evidence="10">
    <location>
        <position position="647"/>
    </location>
</feature>
<dbReference type="SUPFAM" id="SSF53756">
    <property type="entry name" value="UDP-Glycosyltransferase/glycogen phosphorylase"/>
    <property type="match status" value="1"/>
</dbReference>
<keyword evidence="5 11" id="KW-0328">Glycosyltransferase</keyword>
<name>A0AA90YUS3_9RHOB</name>
<dbReference type="CDD" id="cd04300">
    <property type="entry name" value="GT35_Glycogen_Phosphorylase"/>
    <property type="match status" value="1"/>
</dbReference>
<dbReference type="GO" id="GO:0005980">
    <property type="term" value="P:glycogen catabolic process"/>
    <property type="evidence" value="ECO:0007669"/>
    <property type="project" value="TreeGrafter"/>
</dbReference>
<dbReference type="GO" id="GO:0030170">
    <property type="term" value="F:pyridoxal phosphate binding"/>
    <property type="evidence" value="ECO:0007669"/>
    <property type="project" value="InterPro"/>
</dbReference>